<protein>
    <recommendedName>
        <fullName evidence="4">Reverse transcriptase domain-containing protein</fullName>
    </recommendedName>
</protein>
<accession>A0ABQ5B3G0</accession>
<dbReference type="Proteomes" id="UP001151760">
    <property type="component" value="Unassembled WGS sequence"/>
</dbReference>
<dbReference type="EMBL" id="BQNB010012812">
    <property type="protein sequence ID" value="GJT08217.1"/>
    <property type="molecule type" value="Genomic_DNA"/>
</dbReference>
<gene>
    <name evidence="2" type="ORF">Tco_0842679</name>
</gene>
<reference evidence="2" key="2">
    <citation type="submission" date="2022-01" db="EMBL/GenBank/DDBJ databases">
        <authorList>
            <person name="Yamashiro T."/>
            <person name="Shiraishi A."/>
            <person name="Satake H."/>
            <person name="Nakayama K."/>
        </authorList>
    </citation>
    <scope>NUCLEOTIDE SEQUENCE</scope>
</reference>
<sequence>MDQKVCVYAARQADNKRRIESNPRDDHVQQPPYTRQNIASAYIVGPGEKKEYDGTLPLCNKCKYHHTGPCTAKCGNCNRISHQTKDCMSLTAITNQRALVANQRTLTCFKCGKQGHYHSELICADNAGITRTEPNTRQKTNTRTEKSTQESGVY</sequence>
<evidence type="ECO:0000313" key="2">
    <source>
        <dbReference type="EMBL" id="GJT08217.1"/>
    </source>
</evidence>
<organism evidence="2 3">
    <name type="scientific">Tanacetum coccineum</name>
    <dbReference type="NCBI Taxonomy" id="301880"/>
    <lineage>
        <taxon>Eukaryota</taxon>
        <taxon>Viridiplantae</taxon>
        <taxon>Streptophyta</taxon>
        <taxon>Embryophyta</taxon>
        <taxon>Tracheophyta</taxon>
        <taxon>Spermatophyta</taxon>
        <taxon>Magnoliopsida</taxon>
        <taxon>eudicotyledons</taxon>
        <taxon>Gunneridae</taxon>
        <taxon>Pentapetalae</taxon>
        <taxon>asterids</taxon>
        <taxon>campanulids</taxon>
        <taxon>Asterales</taxon>
        <taxon>Asteraceae</taxon>
        <taxon>Asteroideae</taxon>
        <taxon>Anthemideae</taxon>
        <taxon>Anthemidinae</taxon>
        <taxon>Tanacetum</taxon>
    </lineage>
</organism>
<feature type="compositionally biased region" description="Polar residues" evidence="1">
    <location>
        <begin position="132"/>
        <end position="141"/>
    </location>
</feature>
<keyword evidence="3" id="KW-1185">Reference proteome</keyword>
<comment type="caution">
    <text evidence="2">The sequence shown here is derived from an EMBL/GenBank/DDBJ whole genome shotgun (WGS) entry which is preliminary data.</text>
</comment>
<evidence type="ECO:0008006" key="4">
    <source>
        <dbReference type="Google" id="ProtNLM"/>
    </source>
</evidence>
<name>A0ABQ5B3G0_9ASTR</name>
<dbReference type="Gene3D" id="4.10.60.10">
    <property type="entry name" value="Zinc finger, CCHC-type"/>
    <property type="match status" value="1"/>
</dbReference>
<evidence type="ECO:0000313" key="3">
    <source>
        <dbReference type="Proteomes" id="UP001151760"/>
    </source>
</evidence>
<proteinExistence type="predicted"/>
<evidence type="ECO:0000256" key="1">
    <source>
        <dbReference type="SAM" id="MobiDB-lite"/>
    </source>
</evidence>
<reference evidence="2" key="1">
    <citation type="journal article" date="2022" name="Int. J. Mol. Sci.">
        <title>Draft Genome of Tanacetum Coccineum: Genomic Comparison of Closely Related Tanacetum-Family Plants.</title>
        <authorList>
            <person name="Yamashiro T."/>
            <person name="Shiraishi A."/>
            <person name="Nakayama K."/>
            <person name="Satake H."/>
        </authorList>
    </citation>
    <scope>NUCLEOTIDE SEQUENCE</scope>
</reference>
<feature type="region of interest" description="Disordered" evidence="1">
    <location>
        <begin position="132"/>
        <end position="154"/>
    </location>
</feature>